<name>A0A9E5JLP6_9MICO</name>
<evidence type="ECO:0000313" key="2">
    <source>
        <dbReference type="Proteomes" id="UP000818266"/>
    </source>
</evidence>
<gene>
    <name evidence="1" type="ORF">FK219_006660</name>
</gene>
<dbReference type="Proteomes" id="UP000818266">
    <property type="component" value="Unassembled WGS sequence"/>
</dbReference>
<dbReference type="AlphaFoldDB" id="A0A9E5JLP6"/>
<dbReference type="OrthoDB" id="9780674at2"/>
<accession>A0A9E5JLP6</accession>
<dbReference type="Pfam" id="PF06089">
    <property type="entry name" value="Asparaginase_II"/>
    <property type="match status" value="1"/>
</dbReference>
<protein>
    <submittedName>
        <fullName evidence="1">Asparaginase</fullName>
    </submittedName>
</protein>
<evidence type="ECO:0000313" key="1">
    <source>
        <dbReference type="EMBL" id="NHF62918.1"/>
    </source>
</evidence>
<reference evidence="1 2" key="1">
    <citation type="submission" date="2019-06" db="EMBL/GenBank/DDBJ databases">
        <authorList>
            <person name="De-Chao Zhang Q."/>
        </authorList>
    </citation>
    <scope>NUCLEOTIDE SEQUENCE [LARGE SCALE GENOMIC DNA]</scope>
    <source>
        <strain evidence="1 2">KN1116</strain>
    </source>
</reference>
<keyword evidence="2" id="KW-1185">Reference proteome</keyword>
<dbReference type="PANTHER" id="PTHR42110:SF1">
    <property type="entry name" value="L-ASPARAGINASE, PUTATIVE (AFU_ORTHOLOGUE AFUA_3G11890)-RELATED"/>
    <property type="match status" value="1"/>
</dbReference>
<comment type="caution">
    <text evidence="1">The sequence shown here is derived from an EMBL/GenBank/DDBJ whole genome shotgun (WGS) entry which is preliminary data.</text>
</comment>
<dbReference type="RefSeq" id="WP_152583413.1">
    <property type="nucleotide sequence ID" value="NZ_JAVJPO010000004.1"/>
</dbReference>
<dbReference type="EMBL" id="VIKT02000009">
    <property type="protein sequence ID" value="NHF62918.1"/>
    <property type="molecule type" value="Genomic_DNA"/>
</dbReference>
<sequence length="323" mass="32879">MPARPLDLDGCGELARLERSGLVESRHLGAAAVVDASGRVLRAVGDVGATVYPRSTLKPLQAIAMLEAGARFTDEQLVLASASHCGSPAHLAVVEGMLSEDGRSPDDLQCPVDPPLGSRERAERRAAGLPATRVTMNCSGKHAGFLRASDALGADARQYLHVEHPVQRRVVETIAQWTGEAVHHTAVDGCGAPLHATSLAALARGIARVAAEESAHAAALTTAVRAQPWAIDGVGRANTVVIERLGLLAKIGAEGLVVLATPEGVAVAVKVLDGGMRATTPVALALLVAEGAVDADAAAEVVASLAQPVLGGGEVVGGLVVSV</sequence>
<proteinExistence type="predicted"/>
<reference evidence="1 2" key="2">
    <citation type="submission" date="2020-03" db="EMBL/GenBank/DDBJ databases">
        <title>Chryseoglobus sp. isolated from a deep-sea seamount.</title>
        <authorList>
            <person name="Zhang D.-C."/>
        </authorList>
    </citation>
    <scope>NUCLEOTIDE SEQUENCE [LARGE SCALE GENOMIC DNA]</scope>
    <source>
        <strain evidence="1 2">KN1116</strain>
    </source>
</reference>
<dbReference type="InterPro" id="IPR010349">
    <property type="entry name" value="Asparaginase_II"/>
</dbReference>
<organism evidence="1 2">
    <name type="scientific">Microcella pacifica</name>
    <dbReference type="NCBI Taxonomy" id="2591847"/>
    <lineage>
        <taxon>Bacteria</taxon>
        <taxon>Bacillati</taxon>
        <taxon>Actinomycetota</taxon>
        <taxon>Actinomycetes</taxon>
        <taxon>Micrococcales</taxon>
        <taxon>Microbacteriaceae</taxon>
        <taxon>Microcella</taxon>
    </lineage>
</organism>
<dbReference type="PANTHER" id="PTHR42110">
    <property type="entry name" value="L-ASPARAGINASE, PUTATIVE (AFU_ORTHOLOGUE AFUA_3G11890)-RELATED"/>
    <property type="match status" value="1"/>
</dbReference>